<dbReference type="PANTHER" id="PTHR11601">
    <property type="entry name" value="CYSTEINE DESULFURYLASE FAMILY MEMBER"/>
    <property type="match status" value="1"/>
</dbReference>
<dbReference type="Gene3D" id="3.40.640.10">
    <property type="entry name" value="Type I PLP-dependent aspartate aminotransferase-like (Major domain)"/>
    <property type="match status" value="1"/>
</dbReference>
<dbReference type="EC" id="2.8.1.7" evidence="3"/>
<keyword evidence="7" id="KW-0411">Iron-sulfur</keyword>
<organism evidence="11 12">
    <name type="scientific">Deefgea salmonis</name>
    <dbReference type="NCBI Taxonomy" id="2875502"/>
    <lineage>
        <taxon>Bacteria</taxon>
        <taxon>Pseudomonadati</taxon>
        <taxon>Pseudomonadota</taxon>
        <taxon>Betaproteobacteria</taxon>
        <taxon>Neisseriales</taxon>
        <taxon>Chitinibacteraceae</taxon>
        <taxon>Deefgea</taxon>
    </lineage>
</organism>
<evidence type="ECO:0000256" key="6">
    <source>
        <dbReference type="ARBA" id="ARBA00023004"/>
    </source>
</evidence>
<dbReference type="PROSITE" id="PS00595">
    <property type="entry name" value="AA_TRANSFER_CLASS_5"/>
    <property type="match status" value="1"/>
</dbReference>
<name>A0ABS8BP14_9NEIS</name>
<proteinExistence type="inferred from homology"/>
<dbReference type="InterPro" id="IPR001763">
    <property type="entry name" value="Rhodanese-like_dom"/>
</dbReference>
<dbReference type="InterPro" id="IPR020578">
    <property type="entry name" value="Aminotrans_V_PyrdxlP_BS"/>
</dbReference>
<dbReference type="Gene3D" id="3.40.250.10">
    <property type="entry name" value="Rhodanese-like domain"/>
    <property type="match status" value="1"/>
</dbReference>
<dbReference type="InterPro" id="IPR036873">
    <property type="entry name" value="Rhodanese-like_dom_sf"/>
</dbReference>
<dbReference type="Gene3D" id="1.10.260.50">
    <property type="match status" value="1"/>
</dbReference>
<dbReference type="EMBL" id="JAJAWG010000012">
    <property type="protein sequence ID" value="MCB5197309.1"/>
    <property type="molecule type" value="Genomic_DNA"/>
</dbReference>
<dbReference type="SUPFAM" id="SSF53383">
    <property type="entry name" value="PLP-dependent transferases"/>
    <property type="match status" value="1"/>
</dbReference>
<feature type="domain" description="Rhodanese" evidence="10">
    <location>
        <begin position="428"/>
        <end position="517"/>
    </location>
</feature>
<sequence>MSDAIATTSSEIYLDANATTPILPAAQAAMIRVLSDNFGNPGSPHGAGIRARIELDRARTAVAAVLQLPANSLIFTSGATEGIQTAVLSVLHPQRGAASLRVLYGATEHKAVPEALAHWGEILGLTLELLPIPVDQHGRHDLPWLAENAKDATLVCTMAANNETGAISDLAGIARVLDALPVRPLWLVDGVQALGKLAVDWLGLRIDYAPFSGHKLHAPKGIGLLYVRAGAPFTRLLAGGGQEGNARCGTENLPGIAALGAVCEAILAGQWQADALALAHQRLKTALLHAFPSLVMNSPSQHCLPTTINFSLLGIPSKCVLDLFDSLGLRLSAGSACNSKNAKPSFVLMAMGLGEARASSAIRLSISPNVCAADIDAAIERIALAGQILQTHLDDMLQLEQVALPDENLELSSRYAVTAEQLPAWQAVYPKGVLVDIREHWEQIATGAYPVGMMIEHHSLSQLPRWLGCLALDRPLLLACRSGRRSGQLLSLMRAKGYTQIWHLADGLAGLPMPSAVEQ</sequence>
<dbReference type="InterPro" id="IPR000192">
    <property type="entry name" value="Aminotrans_V_dom"/>
</dbReference>
<accession>A0ABS8BP14</accession>
<dbReference type="SUPFAM" id="SSF52821">
    <property type="entry name" value="Rhodanese/Cell cycle control phosphatase"/>
    <property type="match status" value="1"/>
</dbReference>
<evidence type="ECO:0000256" key="8">
    <source>
        <dbReference type="ARBA" id="ARBA00050776"/>
    </source>
</evidence>
<evidence type="ECO:0000313" key="12">
    <source>
        <dbReference type="Proteomes" id="UP001198034"/>
    </source>
</evidence>
<evidence type="ECO:0000256" key="7">
    <source>
        <dbReference type="ARBA" id="ARBA00023014"/>
    </source>
</evidence>
<evidence type="ECO:0000256" key="2">
    <source>
        <dbReference type="ARBA" id="ARBA00006490"/>
    </source>
</evidence>
<gene>
    <name evidence="11" type="ORF">LG219_13660</name>
</gene>
<evidence type="ECO:0000313" key="11">
    <source>
        <dbReference type="EMBL" id="MCB5197309.1"/>
    </source>
</evidence>
<dbReference type="InterPro" id="IPR015422">
    <property type="entry name" value="PyrdxlP-dep_Trfase_small"/>
</dbReference>
<evidence type="ECO:0000256" key="1">
    <source>
        <dbReference type="ARBA" id="ARBA00001933"/>
    </source>
</evidence>
<keyword evidence="5" id="KW-0663">Pyridoxal phosphate</keyword>
<evidence type="ECO:0000256" key="4">
    <source>
        <dbReference type="ARBA" id="ARBA00022723"/>
    </source>
</evidence>
<reference evidence="11 12" key="1">
    <citation type="submission" date="2021-10" db="EMBL/GenBank/DDBJ databases">
        <authorList>
            <person name="Chen M."/>
        </authorList>
    </citation>
    <scope>NUCLEOTIDE SEQUENCE [LARGE SCALE GENOMIC DNA]</scope>
    <source>
        <strain evidence="11 12">H3-26</strain>
    </source>
</reference>
<dbReference type="Proteomes" id="UP001198034">
    <property type="component" value="Unassembled WGS sequence"/>
</dbReference>
<keyword evidence="6" id="KW-0408">Iron</keyword>
<dbReference type="InterPro" id="IPR015424">
    <property type="entry name" value="PyrdxlP-dep_Trfase"/>
</dbReference>
<keyword evidence="11" id="KW-0032">Aminotransferase</keyword>
<dbReference type="PROSITE" id="PS50206">
    <property type="entry name" value="RHODANESE_3"/>
    <property type="match status" value="1"/>
</dbReference>
<dbReference type="InterPro" id="IPR015421">
    <property type="entry name" value="PyrdxlP-dep_Trfase_major"/>
</dbReference>
<comment type="cofactor">
    <cofactor evidence="1 9">
        <name>pyridoxal 5'-phosphate</name>
        <dbReference type="ChEBI" id="CHEBI:597326"/>
    </cofactor>
</comment>
<keyword evidence="11" id="KW-0808">Transferase</keyword>
<keyword evidence="4" id="KW-0479">Metal-binding</keyword>
<keyword evidence="12" id="KW-1185">Reference proteome</keyword>
<evidence type="ECO:0000256" key="9">
    <source>
        <dbReference type="RuleBase" id="RU004504"/>
    </source>
</evidence>
<protein>
    <recommendedName>
        <fullName evidence="3">cysteine desulfurase</fullName>
        <ecNumber evidence="3">2.8.1.7</ecNumber>
    </recommendedName>
</protein>
<dbReference type="Gene3D" id="3.90.1150.10">
    <property type="entry name" value="Aspartate Aminotransferase, domain 1"/>
    <property type="match status" value="1"/>
</dbReference>
<evidence type="ECO:0000256" key="5">
    <source>
        <dbReference type="ARBA" id="ARBA00022898"/>
    </source>
</evidence>
<dbReference type="RefSeq" id="WP_226765010.1">
    <property type="nucleotide sequence ID" value="NZ_JAJAWG010000012.1"/>
</dbReference>
<comment type="caution">
    <text evidence="11">The sequence shown here is derived from an EMBL/GenBank/DDBJ whole genome shotgun (WGS) entry which is preliminary data.</text>
</comment>
<comment type="similarity">
    <text evidence="2">Belongs to the class-V pyridoxal-phosphate-dependent aminotransferase family. NifS/IscS subfamily.</text>
</comment>
<dbReference type="CDD" id="cd00158">
    <property type="entry name" value="RHOD"/>
    <property type="match status" value="1"/>
</dbReference>
<dbReference type="GO" id="GO:0008483">
    <property type="term" value="F:transaminase activity"/>
    <property type="evidence" value="ECO:0007669"/>
    <property type="project" value="UniProtKB-KW"/>
</dbReference>
<dbReference type="PANTHER" id="PTHR11601:SF34">
    <property type="entry name" value="CYSTEINE DESULFURASE"/>
    <property type="match status" value="1"/>
</dbReference>
<comment type="catalytic activity">
    <reaction evidence="8">
        <text>(sulfur carrier)-H + L-cysteine = (sulfur carrier)-SH + L-alanine</text>
        <dbReference type="Rhea" id="RHEA:43892"/>
        <dbReference type="Rhea" id="RHEA-COMP:14737"/>
        <dbReference type="Rhea" id="RHEA-COMP:14739"/>
        <dbReference type="ChEBI" id="CHEBI:29917"/>
        <dbReference type="ChEBI" id="CHEBI:35235"/>
        <dbReference type="ChEBI" id="CHEBI:57972"/>
        <dbReference type="ChEBI" id="CHEBI:64428"/>
        <dbReference type="EC" id="2.8.1.7"/>
    </reaction>
</comment>
<dbReference type="Pfam" id="PF00266">
    <property type="entry name" value="Aminotran_5"/>
    <property type="match status" value="1"/>
</dbReference>
<evidence type="ECO:0000256" key="3">
    <source>
        <dbReference type="ARBA" id="ARBA00012239"/>
    </source>
</evidence>
<evidence type="ECO:0000259" key="10">
    <source>
        <dbReference type="PROSITE" id="PS50206"/>
    </source>
</evidence>